<name>A0ACB6Q9Y6_9PLEO</name>
<dbReference type="Proteomes" id="UP000799755">
    <property type="component" value="Unassembled WGS sequence"/>
</dbReference>
<keyword evidence="2" id="KW-1185">Reference proteome</keyword>
<accession>A0ACB6Q9Y6</accession>
<dbReference type="EMBL" id="MU003553">
    <property type="protein sequence ID" value="KAF2463182.1"/>
    <property type="molecule type" value="Genomic_DNA"/>
</dbReference>
<proteinExistence type="predicted"/>
<organism evidence="1 2">
    <name type="scientific">Lindgomyces ingoldianus</name>
    <dbReference type="NCBI Taxonomy" id="673940"/>
    <lineage>
        <taxon>Eukaryota</taxon>
        <taxon>Fungi</taxon>
        <taxon>Dikarya</taxon>
        <taxon>Ascomycota</taxon>
        <taxon>Pezizomycotina</taxon>
        <taxon>Dothideomycetes</taxon>
        <taxon>Pleosporomycetidae</taxon>
        <taxon>Pleosporales</taxon>
        <taxon>Lindgomycetaceae</taxon>
        <taxon>Lindgomyces</taxon>
    </lineage>
</organism>
<gene>
    <name evidence="1" type="ORF">BDR25DRAFT_298465</name>
</gene>
<comment type="caution">
    <text evidence="1">The sequence shown here is derived from an EMBL/GenBank/DDBJ whole genome shotgun (WGS) entry which is preliminary data.</text>
</comment>
<evidence type="ECO:0000313" key="2">
    <source>
        <dbReference type="Proteomes" id="UP000799755"/>
    </source>
</evidence>
<evidence type="ECO:0000313" key="1">
    <source>
        <dbReference type="EMBL" id="KAF2463182.1"/>
    </source>
</evidence>
<sequence length="275" mass="27228">MGSMLLSILIAVLGAAAIASAQSATPSAANAPEVTGNPIGASYLAVLPEKAGSTVRGSISASSSPDGKGVLFQVALSGLPTEGGPFMYHIHEKPVPADGNCTGTGAHLDPYKRGETPPCDPALKQQCQTGDLSGKYGKFNGTAYSNAYTDLYSSTIPTNPAFFGNLSVVVHLANKTRISCANFTTIAIGSENPIPPVSPSSGYALPTTVVQNATLGVSATATGTGGPNSGADESGHASATATPPSPSAPAQSNSGAKLLAGASALVGGTVVMLLV</sequence>
<protein>
    <submittedName>
        <fullName evidence="1">Cu,Zn superoxide dismutase-like protein</fullName>
    </submittedName>
</protein>
<reference evidence="1" key="1">
    <citation type="journal article" date="2020" name="Stud. Mycol.">
        <title>101 Dothideomycetes genomes: a test case for predicting lifestyles and emergence of pathogens.</title>
        <authorList>
            <person name="Haridas S."/>
            <person name="Albert R."/>
            <person name="Binder M."/>
            <person name="Bloem J."/>
            <person name="Labutti K."/>
            <person name="Salamov A."/>
            <person name="Andreopoulos B."/>
            <person name="Baker S."/>
            <person name="Barry K."/>
            <person name="Bills G."/>
            <person name="Bluhm B."/>
            <person name="Cannon C."/>
            <person name="Castanera R."/>
            <person name="Culley D."/>
            <person name="Daum C."/>
            <person name="Ezra D."/>
            <person name="Gonzalez J."/>
            <person name="Henrissat B."/>
            <person name="Kuo A."/>
            <person name="Liang C."/>
            <person name="Lipzen A."/>
            <person name="Lutzoni F."/>
            <person name="Magnuson J."/>
            <person name="Mondo S."/>
            <person name="Nolan M."/>
            <person name="Ohm R."/>
            <person name="Pangilinan J."/>
            <person name="Park H.-J."/>
            <person name="Ramirez L."/>
            <person name="Alfaro M."/>
            <person name="Sun H."/>
            <person name="Tritt A."/>
            <person name="Yoshinaga Y."/>
            <person name="Zwiers L.-H."/>
            <person name="Turgeon B."/>
            <person name="Goodwin S."/>
            <person name="Spatafora J."/>
            <person name="Crous P."/>
            <person name="Grigoriev I."/>
        </authorList>
    </citation>
    <scope>NUCLEOTIDE SEQUENCE</scope>
    <source>
        <strain evidence="1">ATCC 200398</strain>
    </source>
</reference>